<accession>A0A4C1VQJ5</accession>
<dbReference type="Proteomes" id="UP000299102">
    <property type="component" value="Unassembled WGS sequence"/>
</dbReference>
<evidence type="ECO:0000313" key="1">
    <source>
        <dbReference type="EMBL" id="GBP40921.1"/>
    </source>
</evidence>
<gene>
    <name evidence="1" type="ORF">EVAR_88982_1</name>
</gene>
<comment type="caution">
    <text evidence="1">The sequence shown here is derived from an EMBL/GenBank/DDBJ whole genome shotgun (WGS) entry which is preliminary data.</text>
</comment>
<protein>
    <submittedName>
        <fullName evidence="1">Uncharacterized protein</fullName>
    </submittedName>
</protein>
<dbReference type="AlphaFoldDB" id="A0A4C1VQJ5"/>
<dbReference type="EMBL" id="BGZK01000389">
    <property type="protein sequence ID" value="GBP40921.1"/>
    <property type="molecule type" value="Genomic_DNA"/>
</dbReference>
<reference evidence="1 2" key="1">
    <citation type="journal article" date="2019" name="Commun. Biol.">
        <title>The bagworm genome reveals a unique fibroin gene that provides high tensile strength.</title>
        <authorList>
            <person name="Kono N."/>
            <person name="Nakamura H."/>
            <person name="Ohtoshi R."/>
            <person name="Tomita M."/>
            <person name="Numata K."/>
            <person name="Arakawa K."/>
        </authorList>
    </citation>
    <scope>NUCLEOTIDE SEQUENCE [LARGE SCALE GENOMIC DNA]</scope>
</reference>
<organism evidence="1 2">
    <name type="scientific">Eumeta variegata</name>
    <name type="common">Bagworm moth</name>
    <name type="synonym">Eumeta japonica</name>
    <dbReference type="NCBI Taxonomy" id="151549"/>
    <lineage>
        <taxon>Eukaryota</taxon>
        <taxon>Metazoa</taxon>
        <taxon>Ecdysozoa</taxon>
        <taxon>Arthropoda</taxon>
        <taxon>Hexapoda</taxon>
        <taxon>Insecta</taxon>
        <taxon>Pterygota</taxon>
        <taxon>Neoptera</taxon>
        <taxon>Endopterygota</taxon>
        <taxon>Lepidoptera</taxon>
        <taxon>Glossata</taxon>
        <taxon>Ditrysia</taxon>
        <taxon>Tineoidea</taxon>
        <taxon>Psychidae</taxon>
        <taxon>Oiketicinae</taxon>
        <taxon>Eumeta</taxon>
    </lineage>
</organism>
<proteinExistence type="predicted"/>
<sequence>MLRGISALDKANSKHLELTLQQNIQSLVGETTPTRVVTGESIDKISTITHEAYDSTKAKRIEAFVDCTSTTTCNTALAESAAEDYVLSRTCSRFRFQPVLSFVPSSLSITRQVAALSQPRLRVMQDKLIVRTIRIGQNASCLVFRCACRVLVSSSKRPTTEAWLLQSL</sequence>
<keyword evidence="2" id="KW-1185">Reference proteome</keyword>
<evidence type="ECO:0000313" key="2">
    <source>
        <dbReference type="Proteomes" id="UP000299102"/>
    </source>
</evidence>
<name>A0A4C1VQJ5_EUMVA</name>